<sequence>MFSFKQLRQLMQVQGNGTLAVRTQPVSSFTRLHLSVHGTVELRQSTEEKVVIETDDNLLEHVSIANAGRTLYVTTEDKLRRPAYSQLHVAVYVRQLQHLDIASEGHVICPEPLLAIEPLEIKIQSIGNTQLRLQANQLTLHCACQGQVQLAGTAGAVKITNLSEGDLDCGELTAQHLKLRNLGEGNLQLRAEQTITIQHLGAGFVHYAGPGRLLDVRHYGEGEIRHVG</sequence>
<evidence type="ECO:0000313" key="3">
    <source>
        <dbReference type="Proteomes" id="UP000664369"/>
    </source>
</evidence>
<feature type="domain" description="Putative auto-transporter adhesin head GIN" evidence="1">
    <location>
        <begin position="29"/>
        <end position="209"/>
    </location>
</feature>
<dbReference type="InterPro" id="IPR021255">
    <property type="entry name" value="DUF2807"/>
</dbReference>
<reference evidence="2 3" key="1">
    <citation type="submission" date="2021-03" db="EMBL/GenBank/DDBJ databases">
        <authorList>
            <person name="Kim M.K."/>
        </authorList>
    </citation>
    <scope>NUCLEOTIDE SEQUENCE [LARGE SCALE GENOMIC DNA]</scope>
    <source>
        <strain evidence="2 3">BT442</strain>
    </source>
</reference>
<dbReference type="EMBL" id="JAGETZ010000013">
    <property type="protein sequence ID" value="MBO2011851.1"/>
    <property type="molecule type" value="Genomic_DNA"/>
</dbReference>
<keyword evidence="3" id="KW-1185">Reference proteome</keyword>
<dbReference type="Gene3D" id="2.160.20.120">
    <property type="match status" value="1"/>
</dbReference>
<proteinExistence type="predicted"/>
<dbReference type="Pfam" id="PF10988">
    <property type="entry name" value="DUF2807"/>
    <property type="match status" value="1"/>
</dbReference>
<gene>
    <name evidence="2" type="ORF">J4E00_22495</name>
</gene>
<accession>A0ABS3QKS8</accession>
<dbReference type="RefSeq" id="WP_208177539.1">
    <property type="nucleotide sequence ID" value="NZ_JAGETZ010000013.1"/>
</dbReference>
<evidence type="ECO:0000313" key="2">
    <source>
        <dbReference type="EMBL" id="MBO2011851.1"/>
    </source>
</evidence>
<organism evidence="2 3">
    <name type="scientific">Hymenobacter negativus</name>
    <dbReference type="NCBI Taxonomy" id="2795026"/>
    <lineage>
        <taxon>Bacteria</taxon>
        <taxon>Pseudomonadati</taxon>
        <taxon>Bacteroidota</taxon>
        <taxon>Cytophagia</taxon>
        <taxon>Cytophagales</taxon>
        <taxon>Hymenobacteraceae</taxon>
        <taxon>Hymenobacter</taxon>
    </lineage>
</organism>
<evidence type="ECO:0000259" key="1">
    <source>
        <dbReference type="Pfam" id="PF10988"/>
    </source>
</evidence>
<dbReference type="Proteomes" id="UP000664369">
    <property type="component" value="Unassembled WGS sequence"/>
</dbReference>
<comment type="caution">
    <text evidence="2">The sequence shown here is derived from an EMBL/GenBank/DDBJ whole genome shotgun (WGS) entry which is preliminary data.</text>
</comment>
<protein>
    <submittedName>
        <fullName evidence="2">DUF2807 domain-containing protein</fullName>
    </submittedName>
</protein>
<name>A0ABS3QKS8_9BACT</name>